<proteinExistence type="predicted"/>
<gene>
    <name evidence="1" type="ORF">S01H4_52106</name>
</gene>
<dbReference type="AlphaFoldDB" id="X1CQU0"/>
<protein>
    <submittedName>
        <fullName evidence="1">Uncharacterized protein</fullName>
    </submittedName>
</protein>
<accession>X1CQU0</accession>
<feature type="non-terminal residue" evidence="1">
    <location>
        <position position="1"/>
    </location>
</feature>
<name>X1CQU0_9ZZZZ</name>
<reference evidence="1" key="1">
    <citation type="journal article" date="2014" name="Front. Microbiol.">
        <title>High frequency of phylogenetically diverse reductive dehalogenase-homologous genes in deep subseafloor sedimentary metagenomes.</title>
        <authorList>
            <person name="Kawai M."/>
            <person name="Futagami T."/>
            <person name="Toyoda A."/>
            <person name="Takaki Y."/>
            <person name="Nishi S."/>
            <person name="Hori S."/>
            <person name="Arai W."/>
            <person name="Tsubouchi T."/>
            <person name="Morono Y."/>
            <person name="Uchiyama I."/>
            <person name="Ito T."/>
            <person name="Fujiyama A."/>
            <person name="Inagaki F."/>
            <person name="Takami H."/>
        </authorList>
    </citation>
    <scope>NUCLEOTIDE SEQUENCE</scope>
    <source>
        <strain evidence="1">Expedition CK06-06</strain>
    </source>
</reference>
<comment type="caution">
    <text evidence="1">The sequence shown here is derived from an EMBL/GenBank/DDBJ whole genome shotgun (WGS) entry which is preliminary data.</text>
</comment>
<dbReference type="EMBL" id="BART01029735">
    <property type="protein sequence ID" value="GAH10187.1"/>
    <property type="molecule type" value="Genomic_DNA"/>
</dbReference>
<sequence length="143" mass="17057">FNTEFEKIKKILTKRNETIFPQEIRLIQETIDNINEKYVRWRSNIEAFVRKANITLLKKQGYSVKKYKALSLSPEKKENVKSFEDDPEVIDLISDFNRWVKLFNALEVKYGNIIFYQKRLINDADNVESQKKLDKLLIQLNLT</sequence>
<organism evidence="1">
    <name type="scientific">marine sediment metagenome</name>
    <dbReference type="NCBI Taxonomy" id="412755"/>
    <lineage>
        <taxon>unclassified sequences</taxon>
        <taxon>metagenomes</taxon>
        <taxon>ecological metagenomes</taxon>
    </lineage>
</organism>
<evidence type="ECO:0000313" key="1">
    <source>
        <dbReference type="EMBL" id="GAH10187.1"/>
    </source>
</evidence>